<protein>
    <recommendedName>
        <fullName evidence="5">Microbial collagenase</fullName>
    </recommendedName>
</protein>
<keyword evidence="2" id="KW-0175">Coiled coil</keyword>
<dbReference type="Gene3D" id="3.40.30.160">
    <property type="entry name" value="Collagenase ColT, N-terminal domain"/>
    <property type="match status" value="1"/>
</dbReference>
<accession>A0A6N6VT10</accession>
<feature type="coiled-coil region" evidence="2">
    <location>
        <begin position="186"/>
        <end position="216"/>
    </location>
</feature>
<dbReference type="GO" id="GO:0008270">
    <property type="term" value="F:zinc ion binding"/>
    <property type="evidence" value="ECO:0007669"/>
    <property type="project" value="InterPro"/>
</dbReference>
<dbReference type="AlphaFoldDB" id="A0A6N6VT10"/>
<organism evidence="3 4">
    <name type="scientific">Silvanigrella paludirubra</name>
    <dbReference type="NCBI Taxonomy" id="2499159"/>
    <lineage>
        <taxon>Bacteria</taxon>
        <taxon>Pseudomonadati</taxon>
        <taxon>Bdellovibrionota</taxon>
        <taxon>Oligoflexia</taxon>
        <taxon>Silvanigrellales</taxon>
        <taxon>Silvanigrellaceae</taxon>
        <taxon>Silvanigrella</taxon>
    </lineage>
</organism>
<dbReference type="OrthoDB" id="9802683at2"/>
<feature type="coiled-coil region" evidence="2">
    <location>
        <begin position="87"/>
        <end position="114"/>
    </location>
</feature>
<evidence type="ECO:0000256" key="2">
    <source>
        <dbReference type="SAM" id="Coils"/>
    </source>
</evidence>
<dbReference type="GO" id="GO:0004222">
    <property type="term" value="F:metalloendopeptidase activity"/>
    <property type="evidence" value="ECO:0007669"/>
    <property type="project" value="InterPro"/>
</dbReference>
<dbReference type="Pfam" id="PF01752">
    <property type="entry name" value="Peptidase_M9"/>
    <property type="match status" value="1"/>
</dbReference>
<proteinExistence type="predicted"/>
<reference evidence="3 4" key="1">
    <citation type="submission" date="2019-10" db="EMBL/GenBank/DDBJ databases">
        <title>New species of Slilvanegrellaceae.</title>
        <authorList>
            <person name="Pitt A."/>
            <person name="Hahn M.W."/>
        </authorList>
    </citation>
    <scope>NUCLEOTIDE SEQUENCE [LARGE SCALE GENOMIC DNA]</scope>
    <source>
        <strain evidence="3 4">SP-Ram-0.45-NSY-1</strain>
    </source>
</reference>
<dbReference type="EMBL" id="WFLM01000008">
    <property type="protein sequence ID" value="KAB8036109.1"/>
    <property type="molecule type" value="Genomic_DNA"/>
</dbReference>
<evidence type="ECO:0000256" key="1">
    <source>
        <dbReference type="PIRSR" id="PIRSR602169-1"/>
    </source>
</evidence>
<name>A0A6N6VT10_9BACT</name>
<dbReference type="GO" id="GO:0006508">
    <property type="term" value="P:proteolysis"/>
    <property type="evidence" value="ECO:0007669"/>
    <property type="project" value="InterPro"/>
</dbReference>
<gene>
    <name evidence="3" type="ORF">GCL60_16225</name>
</gene>
<keyword evidence="4" id="KW-1185">Reference proteome</keyword>
<comment type="caution">
    <text evidence="3">The sequence shown here is derived from an EMBL/GenBank/DDBJ whole genome shotgun (WGS) entry which is preliminary data.</text>
</comment>
<dbReference type="Proteomes" id="UP000437748">
    <property type="component" value="Unassembled WGS sequence"/>
</dbReference>
<dbReference type="Gene3D" id="1.10.390.20">
    <property type="match status" value="1"/>
</dbReference>
<feature type="active site" evidence="1">
    <location>
        <position position="500"/>
    </location>
</feature>
<dbReference type="InterPro" id="IPR002169">
    <property type="entry name" value="Peptidase_M9A/M9B"/>
</dbReference>
<evidence type="ECO:0000313" key="4">
    <source>
        <dbReference type="Proteomes" id="UP000437748"/>
    </source>
</evidence>
<sequence>MKKINYFNINNSLFSKIGFVVLSGFHIITSAQQNNSHNYDFDKSVQSCNENIGNIKNINDLFSNLELLDLKCFNKVSNFNPSLVEGYLNQENMLKIAQKAKELLENRYSTIKNSIHEISIQKQVLEQKQRDQLLKLVSILNTAYYLQSLNKNFVSNPQNEKQLKELIATITHTYAILIHYQKIYELKEEEKKSKVLSEEEKNLIKLNNEFKKLSKEVFGLIGSAKSYEESLNLIDYVTRNSRYITENNTLLIYSILPIQLALSASHDANGIYFKSEENINNFKNIIINIQNILKNDKGIINDSFYENYILEIGKFLRYKSVKDGIIETLREVIKKTTGGDLNDPKNKPSTFWLEATSALEYYEILNRDTCKTFTDANGADACKVKSKLSKSLFKNRYIYDEGSIVIYTSLNKDEANKIYFSMKQVENQYKNALQLFEPIKNDRNNRLYVYIYPTKKDYLDYKPYISDLDKEEDGGVYIDSRGAFYTFAGNQFLEDYVKHEYIHYLNSRYLYKNFANETNQLNPWKHMDWFIEGSADFFAGSKKTGIGISELRYNSFVTHKKVIPIYEILDSKYESEYSDRFYFTHFLFNKHRNIFDNFINFIKNNDTNKFINLIHELSRNEKLNLEFQNYVNNLNFKTGDIAKINNNISDFFEDITTFKESFQSIDQNSKCELLASSINSDSKKINQSARVSCSIKINLSEKNKLNKMLEIPKHSQTNCLYDKTNTMFICEGSVKLANFSDLSSSLKTKIQNLESEQFDRTFPIYNENFFFFKGDIYSSTLAKGNRDEGWYYEYVLRDQNTSFEVDPDGEYSFRNKENYEKVTKSVIINGKEVELTFFKFKDFDKRIFANKVPTRKVEQNNGSFYLISDISLYRNEGSIENTTDGFRVFDDKFRYDEVNDYDFKVIKQPIGSIVEINNRYMLRYINENPKDNDSITISVIRHNEKKGEITLPIDNSFNSDYFEDIKNEEIIIDETINYKVKDSYLDNYLYNNMNKETFMPGAKYNFTILKDLKCNISDLRDDGHFRFIKKQGCNDKTDEAIVTVTKVTNKGLFKVRTVKVIFSID</sequence>
<dbReference type="RefSeq" id="WP_153421799.1">
    <property type="nucleotide sequence ID" value="NZ_WFLM01000008.1"/>
</dbReference>
<evidence type="ECO:0000313" key="3">
    <source>
        <dbReference type="EMBL" id="KAB8036109.1"/>
    </source>
</evidence>
<dbReference type="GO" id="GO:0005576">
    <property type="term" value="C:extracellular region"/>
    <property type="evidence" value="ECO:0007669"/>
    <property type="project" value="InterPro"/>
</dbReference>
<evidence type="ECO:0008006" key="5">
    <source>
        <dbReference type="Google" id="ProtNLM"/>
    </source>
</evidence>